<organism evidence="1 2">
    <name type="scientific">Mucilaginibacter xinganensis</name>
    <dbReference type="NCBI Taxonomy" id="1234841"/>
    <lineage>
        <taxon>Bacteria</taxon>
        <taxon>Pseudomonadati</taxon>
        <taxon>Bacteroidota</taxon>
        <taxon>Sphingobacteriia</taxon>
        <taxon>Sphingobacteriales</taxon>
        <taxon>Sphingobacteriaceae</taxon>
        <taxon>Mucilaginibacter</taxon>
    </lineage>
</organism>
<evidence type="ECO:0000313" key="1">
    <source>
        <dbReference type="EMBL" id="ASU35835.1"/>
    </source>
</evidence>
<proteinExistence type="predicted"/>
<dbReference type="Proteomes" id="UP000215002">
    <property type="component" value="Chromosome"/>
</dbReference>
<sequence length="404" mass="46602">MSKFYKQLLEHQLLDEDNTLVTIKKSLKLIEGTEYYNQLIDLFKIDVESSEIIPLKGLNTLINSILAKDQQFKKFDYQVNLSDVSLNRFTESGSAILNILLSKDQTSEDKEKVVIAETVYNSKSDYFESAYKLDTFAKFCQKEGHLRLLKDNIDHLNEHYHNSNDFNKNFRLLKDQEGTYVRAITSTSHYNNYGNRFSLFVAIISLKNLMTSKGLSFKINRAEYDESVINVFFEKTGVKNIKGVGQVKFIVEMSNDEIKRGAMKFAAVFSIIANGHEVYVKPEKLKTELVSIQHNFKTDTVFKYLGSLNDFIEQAETEVMNDIGELGNINKPDELRHLLLRKVEAAKNIDVKKNKVTITKLLQNKINSLSELIVLMNKVDLIVSNLETKEYLRYMFYDVLKGKK</sequence>
<reference evidence="1 2" key="1">
    <citation type="submission" date="2017-08" db="EMBL/GenBank/DDBJ databases">
        <title>Complete genome sequence of Mucilaginibacter sp. strain BJC16-A31.</title>
        <authorList>
            <consortium name="Henan University of Science and Technology"/>
            <person name="You X."/>
        </authorList>
    </citation>
    <scope>NUCLEOTIDE SEQUENCE [LARGE SCALE GENOMIC DNA]</scope>
    <source>
        <strain evidence="1 2">BJC16-A31</strain>
    </source>
</reference>
<evidence type="ECO:0000313" key="2">
    <source>
        <dbReference type="Proteomes" id="UP000215002"/>
    </source>
</evidence>
<keyword evidence="2" id="KW-1185">Reference proteome</keyword>
<dbReference type="KEGG" id="muc:MuYL_3950"/>
<dbReference type="RefSeq" id="WP_094571949.1">
    <property type="nucleotide sequence ID" value="NZ_CP022743.1"/>
</dbReference>
<dbReference type="EMBL" id="CP022743">
    <property type="protein sequence ID" value="ASU35835.1"/>
    <property type="molecule type" value="Genomic_DNA"/>
</dbReference>
<gene>
    <name evidence="1" type="ORF">MuYL_3950</name>
</gene>
<dbReference type="AlphaFoldDB" id="A0A223P142"/>
<name>A0A223P142_9SPHI</name>
<accession>A0A223P142</accession>
<protein>
    <submittedName>
        <fullName evidence="1">Uncharacterized protein</fullName>
    </submittedName>
</protein>
<dbReference type="OrthoDB" id="773377at2"/>